<evidence type="ECO:0000313" key="4">
    <source>
        <dbReference type="Proteomes" id="UP000693970"/>
    </source>
</evidence>
<dbReference type="AlphaFoldDB" id="A0A9K3PNK5"/>
<keyword evidence="2" id="KW-0472">Membrane</keyword>
<dbReference type="OrthoDB" id="41571at2759"/>
<evidence type="ECO:0000256" key="1">
    <source>
        <dbReference type="SAM" id="MobiDB-lite"/>
    </source>
</evidence>
<feature type="region of interest" description="Disordered" evidence="1">
    <location>
        <begin position="75"/>
        <end position="112"/>
    </location>
</feature>
<reference evidence="3" key="1">
    <citation type="journal article" date="2021" name="Sci. Rep.">
        <title>Diploid genomic architecture of Nitzschia inconspicua, an elite biomass production diatom.</title>
        <authorList>
            <person name="Oliver A."/>
            <person name="Podell S."/>
            <person name="Pinowska A."/>
            <person name="Traller J.C."/>
            <person name="Smith S.R."/>
            <person name="McClure R."/>
            <person name="Beliaev A."/>
            <person name="Bohutskyi P."/>
            <person name="Hill E.A."/>
            <person name="Rabines A."/>
            <person name="Zheng H."/>
            <person name="Allen L.Z."/>
            <person name="Kuo A."/>
            <person name="Grigoriev I.V."/>
            <person name="Allen A.E."/>
            <person name="Hazlebeck D."/>
            <person name="Allen E.E."/>
        </authorList>
    </citation>
    <scope>NUCLEOTIDE SEQUENCE</scope>
    <source>
        <strain evidence="3">Hildebrandi</strain>
    </source>
</reference>
<sequence>MTQIKRPSARGWDRQNLYSSGRYNKSNGRITVCVGIVLGVMVSFYLFFGYHLDNDDDNGHILSFAQRSSAFLKGQLASSNEEHRHPRNDGLSQDEDGESKSEDLDMGGKSLDFDDSMKELKLAEQSVARERGNVAALGDTSEDFTEGEHKPLQYKFDTSHMIFHKYHKGKSGQVVEEMLMGHAFIFHQNATYGGCCGAKTVKMAAHEELLEAIGLKDVLRFKCPSDFENDHKTRRSIIPRDHYVSEDIRVWTPEYVDYLRSLLVYPPKQHKEKTIVVHMLRGDASPCKPKHQGFYRYLPNFHYQTLITKYMQPDARVIIHTSPKSFEDLSEFRRRGYEVITDAPLKDTWKDFVTADVLIMSRSDFTMVPAMVAKGTVIYTPFWHHSLRRWKRVTKEIMEQTLEETERLRRDVCHLAI</sequence>
<keyword evidence="2" id="KW-1133">Transmembrane helix</keyword>
<protein>
    <submittedName>
        <fullName evidence="3">Uncharacterized protein</fullName>
    </submittedName>
</protein>
<gene>
    <name evidence="3" type="ORF">IV203_003294</name>
</gene>
<reference evidence="3" key="2">
    <citation type="submission" date="2021-04" db="EMBL/GenBank/DDBJ databases">
        <authorList>
            <person name="Podell S."/>
        </authorList>
    </citation>
    <scope>NUCLEOTIDE SEQUENCE</scope>
    <source>
        <strain evidence="3">Hildebrandi</strain>
    </source>
</reference>
<name>A0A9K3PNK5_9STRA</name>
<dbReference type="EMBL" id="JAGRRH010000016">
    <property type="protein sequence ID" value="KAG7353938.1"/>
    <property type="molecule type" value="Genomic_DNA"/>
</dbReference>
<evidence type="ECO:0000313" key="3">
    <source>
        <dbReference type="EMBL" id="KAG7353938.1"/>
    </source>
</evidence>
<proteinExistence type="predicted"/>
<feature type="transmembrane region" description="Helical" evidence="2">
    <location>
        <begin position="30"/>
        <end position="48"/>
    </location>
</feature>
<evidence type="ECO:0000256" key="2">
    <source>
        <dbReference type="SAM" id="Phobius"/>
    </source>
</evidence>
<organism evidence="3 4">
    <name type="scientific">Nitzschia inconspicua</name>
    <dbReference type="NCBI Taxonomy" id="303405"/>
    <lineage>
        <taxon>Eukaryota</taxon>
        <taxon>Sar</taxon>
        <taxon>Stramenopiles</taxon>
        <taxon>Ochrophyta</taxon>
        <taxon>Bacillariophyta</taxon>
        <taxon>Bacillariophyceae</taxon>
        <taxon>Bacillariophycidae</taxon>
        <taxon>Bacillariales</taxon>
        <taxon>Bacillariaceae</taxon>
        <taxon>Nitzschia</taxon>
    </lineage>
</organism>
<comment type="caution">
    <text evidence="3">The sequence shown here is derived from an EMBL/GenBank/DDBJ whole genome shotgun (WGS) entry which is preliminary data.</text>
</comment>
<keyword evidence="4" id="KW-1185">Reference proteome</keyword>
<accession>A0A9K3PNK5</accession>
<dbReference type="Proteomes" id="UP000693970">
    <property type="component" value="Unassembled WGS sequence"/>
</dbReference>
<keyword evidence="2" id="KW-0812">Transmembrane</keyword>